<dbReference type="GO" id="GO:0070588">
    <property type="term" value="P:calcium ion transmembrane transport"/>
    <property type="evidence" value="ECO:0007669"/>
    <property type="project" value="TreeGrafter"/>
</dbReference>
<evidence type="ECO:0000256" key="4">
    <source>
        <dbReference type="ARBA" id="ARBA00022692"/>
    </source>
</evidence>
<dbReference type="GO" id="GO:0004931">
    <property type="term" value="F:extracellularly ATP-gated monoatomic cation channel activity"/>
    <property type="evidence" value="ECO:0007669"/>
    <property type="project" value="TreeGrafter"/>
</dbReference>
<feature type="transmembrane region" description="Helical" evidence="10">
    <location>
        <begin position="20"/>
        <end position="39"/>
    </location>
</feature>
<evidence type="ECO:0000256" key="3">
    <source>
        <dbReference type="ARBA" id="ARBA00022448"/>
    </source>
</evidence>
<dbReference type="WBParaSite" id="SMRG1_49400.1">
    <property type="protein sequence ID" value="SMRG1_49400.1"/>
    <property type="gene ID" value="SMRG1_49400"/>
</dbReference>
<evidence type="ECO:0000313" key="11">
    <source>
        <dbReference type="Proteomes" id="UP000050790"/>
    </source>
</evidence>
<evidence type="ECO:0000313" key="12">
    <source>
        <dbReference type="WBParaSite" id="SMRG1_49400.1"/>
    </source>
</evidence>
<keyword evidence="7 10" id="KW-0472">Membrane</keyword>
<dbReference type="Pfam" id="PF00864">
    <property type="entry name" value="P2X_receptor"/>
    <property type="match status" value="3"/>
</dbReference>
<evidence type="ECO:0000256" key="5">
    <source>
        <dbReference type="ARBA" id="ARBA00022989"/>
    </source>
</evidence>
<dbReference type="GO" id="GO:0012505">
    <property type="term" value="C:endomembrane system"/>
    <property type="evidence" value="ECO:0007669"/>
    <property type="project" value="UniProtKB-SubCell"/>
</dbReference>
<name>A0AA84ZUR8_9TREM</name>
<evidence type="ECO:0000256" key="7">
    <source>
        <dbReference type="ARBA" id="ARBA00023136"/>
    </source>
</evidence>
<keyword evidence="6" id="KW-0406">Ion transport</keyword>
<keyword evidence="5 10" id="KW-1133">Transmembrane helix</keyword>
<keyword evidence="9" id="KW-0407">Ion channel</keyword>
<evidence type="ECO:0000256" key="1">
    <source>
        <dbReference type="ARBA" id="ARBA00004308"/>
    </source>
</evidence>
<organism evidence="11 12">
    <name type="scientific">Schistosoma margrebowiei</name>
    <dbReference type="NCBI Taxonomy" id="48269"/>
    <lineage>
        <taxon>Eukaryota</taxon>
        <taxon>Metazoa</taxon>
        <taxon>Spiralia</taxon>
        <taxon>Lophotrochozoa</taxon>
        <taxon>Platyhelminthes</taxon>
        <taxon>Trematoda</taxon>
        <taxon>Digenea</taxon>
        <taxon>Strigeidida</taxon>
        <taxon>Schistosomatoidea</taxon>
        <taxon>Schistosomatidae</taxon>
        <taxon>Schistosoma</taxon>
    </lineage>
</organism>
<dbReference type="InterPro" id="IPR059116">
    <property type="entry name" value="P2X_receptor"/>
</dbReference>
<dbReference type="Gene3D" id="1.10.287.940">
    <property type="entry name" value="atp-gated p2x4 ion channel"/>
    <property type="match status" value="1"/>
</dbReference>
<evidence type="ECO:0000256" key="8">
    <source>
        <dbReference type="ARBA" id="ARBA00023286"/>
    </source>
</evidence>
<dbReference type="GO" id="GO:0016020">
    <property type="term" value="C:membrane"/>
    <property type="evidence" value="ECO:0007669"/>
    <property type="project" value="TreeGrafter"/>
</dbReference>
<keyword evidence="4 10" id="KW-0812">Transmembrane</keyword>
<dbReference type="Proteomes" id="UP000050790">
    <property type="component" value="Unassembled WGS sequence"/>
</dbReference>
<protein>
    <submittedName>
        <fullName evidence="12">P2X purinoceptor</fullName>
    </submittedName>
</protein>
<dbReference type="PANTHER" id="PTHR10125">
    <property type="entry name" value="P2X PURINOCEPTOR"/>
    <property type="match status" value="1"/>
</dbReference>
<accession>A0AA84ZUR8</accession>
<feature type="transmembrane region" description="Helical" evidence="10">
    <location>
        <begin position="460"/>
        <end position="481"/>
    </location>
</feature>
<reference evidence="12" key="1">
    <citation type="submission" date="2023-11" db="UniProtKB">
        <authorList>
            <consortium name="WormBaseParasite"/>
        </authorList>
    </citation>
    <scope>IDENTIFICATION</scope>
</reference>
<comment type="similarity">
    <text evidence="2">Belongs to the P2X receptor family.</text>
</comment>
<dbReference type="GO" id="GO:0098794">
    <property type="term" value="C:postsynapse"/>
    <property type="evidence" value="ECO:0007669"/>
    <property type="project" value="GOC"/>
</dbReference>
<comment type="subcellular location">
    <subcellularLocation>
        <location evidence="1">Endomembrane system</location>
    </subcellularLocation>
</comment>
<proteinExistence type="inferred from homology"/>
<keyword evidence="3" id="KW-0813">Transport</keyword>
<sequence length="523" mass="61796">MFIFEMPRVVHIRKPELAILHRFIQFSILTYFIIYVMWLKKGYQSFDRPISGVAVKVYGIAWKQIFKYQNRDTNGIIVLDNGDYLLQPIQNSGFYLITTIKHFVIQSMTTCSESDYLPDAICYHDNDCPIGYQACYKPYDPNGIVPNEYNIKIDESGHGIFTGKCLIHYNKCQIYGWCPTTDNYEYELYKQRYYKLQLIKPPNILENFYNYFNDLNFLDNKRQINERTIHLIDPFFEMINFTLFIKNSIEFPQFKIKRSNILSWMTDIYINNCLYQSTHTIDKYCPKFRLYDIFQLAKINSNRLLKYGGIIAITIHWQCNFDWNINYCLPNYEFLELESVHKVKKMKKINKINYNKIKNLSEFTLDYTYNVYQSDNNDNDAADAADDDDDGDDDDIIDDNEEVITIHEGSSLRSTAYYGYDTELIKQRKRILIHVNGIQFIIRVNGIAGKFNLLSFTMKFGSGLALLSLSTIITDFILFYFTYNRKNYKKIICDDKTIHFLSQMIIKKKILSKSELETKSSSR</sequence>
<evidence type="ECO:0000256" key="6">
    <source>
        <dbReference type="ARBA" id="ARBA00023065"/>
    </source>
</evidence>
<dbReference type="InterPro" id="IPR027309">
    <property type="entry name" value="P2X_extracellular_dom_sf"/>
</dbReference>
<evidence type="ECO:0000256" key="10">
    <source>
        <dbReference type="SAM" id="Phobius"/>
    </source>
</evidence>
<evidence type="ECO:0000256" key="2">
    <source>
        <dbReference type="ARBA" id="ARBA00009848"/>
    </source>
</evidence>
<dbReference type="Gene3D" id="2.60.490.10">
    <property type="entry name" value="atp-gated p2x4 ion channel domain"/>
    <property type="match status" value="1"/>
</dbReference>
<dbReference type="PANTHER" id="PTHR10125:SF31">
    <property type="entry name" value="P2X RECEPTOR E"/>
    <property type="match status" value="1"/>
</dbReference>
<evidence type="ECO:0000256" key="9">
    <source>
        <dbReference type="ARBA" id="ARBA00023303"/>
    </source>
</evidence>
<keyword evidence="8" id="KW-1071">Ligand-gated ion channel</keyword>
<dbReference type="AlphaFoldDB" id="A0AA84ZUR8"/>